<sequence>MQKISFIIFLFCCVFLKAQQHEFWLIDIQTEKRTLVKDSIEATKFLDSLSQNYYYLTELKNVKKEGNKTEIYFNKGKNFNEALVKIDDEIAKNTKLEKHFFTKNLDSLKKIINENYRNQGFTFNRVKSKFLRMENEIPEVEITVNKGNPRIIDGFIVKGYEKVPKRFIKNIEKEFQEKKYDDQNLLKINQSLQNHPFVILEKPPQTLFTKDSTQVFLFLQKKKSNTFDGIIGFGNDNSEKFTFNGSLNVNFKNMFNGFETVNIFWQRNPDKGQTFDLKTDIPYLFKSNIGTNINVNIYRQDSTFANVKFLPSLYLHLSNRQKLGLRGTFVTSVVMDSLYVQAKDFSKKGIGVWYDFTEPSEVELFLYKTRIRAEADYFFTNYSKENSNKSQNNLYFLGERNFYISGNNYLNLKAETALINSKNDLVNNELLRFGGWNSFRGFNENSLLADFYYYGSAEYRYLVGNQAFFDIFAQYGQLNNKNLSLKPKLYSFGIGFNFFLPIGLMTFQISNGNEFGNPVKFSDTKIHWGILSRF</sequence>
<organism evidence="1 2">
    <name type="scientific">Kaistella montana</name>
    <dbReference type="NCBI Taxonomy" id="1849733"/>
    <lineage>
        <taxon>Bacteria</taxon>
        <taxon>Pseudomonadati</taxon>
        <taxon>Bacteroidota</taxon>
        <taxon>Flavobacteriia</taxon>
        <taxon>Flavobacteriales</taxon>
        <taxon>Weeksellaceae</taxon>
        <taxon>Chryseobacterium group</taxon>
        <taxon>Kaistella</taxon>
    </lineage>
</organism>
<proteinExistence type="predicted"/>
<protein>
    <recommendedName>
        <fullName evidence="3">Outer membrane translocation and assembly module TamA</fullName>
    </recommendedName>
</protein>
<reference evidence="2" key="1">
    <citation type="journal article" date="2019" name="Int. J. Syst. Evol. Microbiol.">
        <title>The Global Catalogue of Microorganisms (GCM) 10K type strain sequencing project: providing services to taxonomists for standard genome sequencing and annotation.</title>
        <authorList>
            <consortium name="The Broad Institute Genomics Platform"/>
            <consortium name="The Broad Institute Genome Sequencing Center for Infectious Disease"/>
            <person name="Wu L."/>
            <person name="Ma J."/>
        </authorList>
    </citation>
    <scope>NUCLEOTIDE SEQUENCE [LARGE SCALE GENOMIC DNA]</scope>
    <source>
        <strain evidence="2">KCTC 52204</strain>
    </source>
</reference>
<accession>A0ABW5KAR6</accession>
<evidence type="ECO:0000313" key="1">
    <source>
        <dbReference type="EMBL" id="MFD2546017.1"/>
    </source>
</evidence>
<comment type="caution">
    <text evidence="1">The sequence shown here is derived from an EMBL/GenBank/DDBJ whole genome shotgun (WGS) entry which is preliminary data.</text>
</comment>
<gene>
    <name evidence="1" type="ORF">ACFSO8_11165</name>
</gene>
<dbReference type="Gene3D" id="2.40.160.50">
    <property type="entry name" value="membrane protein fhac: a member of the omp85/tpsb transporter family"/>
    <property type="match status" value="1"/>
</dbReference>
<dbReference type="RefSeq" id="WP_369413226.1">
    <property type="nucleotide sequence ID" value="NZ_JANFQP010000003.1"/>
</dbReference>
<keyword evidence="2" id="KW-1185">Reference proteome</keyword>
<dbReference type="EMBL" id="JBHULG010000007">
    <property type="protein sequence ID" value="MFD2546017.1"/>
    <property type="molecule type" value="Genomic_DNA"/>
</dbReference>
<dbReference type="Proteomes" id="UP001597394">
    <property type="component" value="Unassembled WGS sequence"/>
</dbReference>
<evidence type="ECO:0000313" key="2">
    <source>
        <dbReference type="Proteomes" id="UP001597394"/>
    </source>
</evidence>
<name>A0ABW5KAR6_9FLAO</name>
<evidence type="ECO:0008006" key="3">
    <source>
        <dbReference type="Google" id="ProtNLM"/>
    </source>
</evidence>